<dbReference type="GO" id="GO:0008033">
    <property type="term" value="P:tRNA processing"/>
    <property type="evidence" value="ECO:0007669"/>
    <property type="project" value="UniProtKB-KW"/>
</dbReference>
<evidence type="ECO:0000256" key="8">
    <source>
        <dbReference type="ARBA" id="ARBA00022840"/>
    </source>
</evidence>
<reference evidence="17 18" key="1">
    <citation type="journal article" date="2015" name="Genome Announc.">
        <title>Genome Sequence of a Sulfate-Reducing Thermophilic Bacterium, Thermodesulfobacterium commune DSM 2178T (Phylum Thermodesulfobacteria).</title>
        <authorList>
            <person name="Bhatnagar S."/>
            <person name="Badger J.H."/>
            <person name="Madupu R."/>
            <person name="Khouri H.M."/>
            <person name="O'Connor E.M."/>
            <person name="Robb F.T."/>
            <person name="Ward N.L."/>
            <person name="Eisen J.A."/>
        </authorList>
    </citation>
    <scope>NUCLEOTIDE SEQUENCE [LARGE SCALE GENOMIC DNA]</scope>
    <source>
        <strain evidence="17 18">DSM 2178</strain>
    </source>
</reference>
<protein>
    <recommendedName>
        <fullName evidence="19">HD/PDEase domain-containing protein</fullName>
    </recommendedName>
</protein>
<dbReference type="GO" id="GO:0005524">
    <property type="term" value="F:ATP binding"/>
    <property type="evidence" value="ECO:0007669"/>
    <property type="project" value="UniProtKB-KW"/>
</dbReference>
<dbReference type="HOGENOM" id="CLU_015961_6_2_0"/>
<accession>A0A075WSG9</accession>
<dbReference type="SUPFAM" id="SSF81301">
    <property type="entry name" value="Nucleotidyltransferase"/>
    <property type="match status" value="1"/>
</dbReference>
<dbReference type="KEGG" id="tcm:HL41_05295"/>
<name>A0A075WSG9_9BACT</name>
<evidence type="ECO:0000256" key="12">
    <source>
        <dbReference type="SAM" id="Coils"/>
    </source>
</evidence>
<dbReference type="InterPro" id="IPR003607">
    <property type="entry name" value="HD/PDEase_dom"/>
</dbReference>
<evidence type="ECO:0000256" key="3">
    <source>
        <dbReference type="ARBA" id="ARBA00022694"/>
    </source>
</evidence>
<evidence type="ECO:0000256" key="7">
    <source>
        <dbReference type="ARBA" id="ARBA00022800"/>
    </source>
</evidence>
<dbReference type="InterPro" id="IPR050124">
    <property type="entry name" value="tRNA_CCA-adding_enzyme"/>
</dbReference>
<keyword evidence="18" id="KW-1185">Reference proteome</keyword>
<evidence type="ECO:0000259" key="16">
    <source>
        <dbReference type="Pfam" id="PF13735"/>
    </source>
</evidence>
<dbReference type="GO" id="GO:0003723">
    <property type="term" value="F:RNA binding"/>
    <property type="evidence" value="ECO:0007669"/>
    <property type="project" value="UniProtKB-KW"/>
</dbReference>
<evidence type="ECO:0000256" key="5">
    <source>
        <dbReference type="ARBA" id="ARBA00022723"/>
    </source>
</evidence>
<dbReference type="GO" id="GO:0046872">
    <property type="term" value="F:metal ion binding"/>
    <property type="evidence" value="ECO:0007669"/>
    <property type="project" value="UniProtKB-KW"/>
</dbReference>
<dbReference type="Gene3D" id="3.30.460.10">
    <property type="entry name" value="Beta Polymerase, domain 2"/>
    <property type="match status" value="1"/>
</dbReference>
<gene>
    <name evidence="17" type="ORF">HL41_05295</name>
</gene>
<dbReference type="InterPro" id="IPR043519">
    <property type="entry name" value="NT_sf"/>
</dbReference>
<dbReference type="Gene3D" id="1.10.3090.10">
    <property type="entry name" value="cca-adding enzyme, domain 2"/>
    <property type="match status" value="1"/>
</dbReference>
<dbReference type="PANTHER" id="PTHR47545">
    <property type="entry name" value="MULTIFUNCTIONAL CCA PROTEIN"/>
    <property type="match status" value="1"/>
</dbReference>
<dbReference type="GO" id="GO:0016779">
    <property type="term" value="F:nucleotidyltransferase activity"/>
    <property type="evidence" value="ECO:0007669"/>
    <property type="project" value="UniProtKB-KW"/>
</dbReference>
<dbReference type="eggNOG" id="COG0617">
    <property type="taxonomic scope" value="Bacteria"/>
</dbReference>
<dbReference type="SUPFAM" id="SSF81891">
    <property type="entry name" value="Poly A polymerase C-terminal region-like"/>
    <property type="match status" value="1"/>
</dbReference>
<feature type="domain" description="Poly A polymerase head" evidence="13">
    <location>
        <begin position="42"/>
        <end position="155"/>
    </location>
</feature>
<comment type="cofactor">
    <cofactor evidence="1">
        <name>Mg(2+)</name>
        <dbReference type="ChEBI" id="CHEBI:18420"/>
    </cofactor>
</comment>
<dbReference type="Gene3D" id="1.10.246.80">
    <property type="match status" value="1"/>
</dbReference>
<dbReference type="InterPro" id="IPR032828">
    <property type="entry name" value="PolyA_RNA-bd"/>
</dbReference>
<keyword evidence="9" id="KW-0460">Magnesium</keyword>
<evidence type="ECO:0000313" key="17">
    <source>
        <dbReference type="EMBL" id="AIH04209.1"/>
    </source>
</evidence>
<evidence type="ECO:0000256" key="1">
    <source>
        <dbReference type="ARBA" id="ARBA00001946"/>
    </source>
</evidence>
<keyword evidence="2 11" id="KW-0808">Transferase</keyword>
<keyword evidence="12" id="KW-0175">Coiled coil</keyword>
<dbReference type="InterPro" id="IPR032810">
    <property type="entry name" value="CCA-adding_enz_C"/>
</dbReference>
<evidence type="ECO:0000256" key="2">
    <source>
        <dbReference type="ARBA" id="ARBA00022679"/>
    </source>
</evidence>
<feature type="domain" description="HD" evidence="14">
    <location>
        <begin position="257"/>
        <end position="367"/>
    </location>
</feature>
<dbReference type="AlphaFoldDB" id="A0A075WSG9"/>
<evidence type="ECO:0000256" key="11">
    <source>
        <dbReference type="RuleBase" id="RU003953"/>
    </source>
</evidence>
<evidence type="ECO:0000259" key="14">
    <source>
        <dbReference type="Pfam" id="PF01966"/>
    </source>
</evidence>
<keyword evidence="6" id="KW-0547">Nucleotide-binding</keyword>
<dbReference type="EMBL" id="CP008796">
    <property type="protein sequence ID" value="AIH04209.1"/>
    <property type="molecule type" value="Genomic_DNA"/>
</dbReference>
<feature type="domain" description="tRNA nucleotidyltransferase/poly(A) polymerase RNA and SrmB- binding" evidence="15">
    <location>
        <begin position="183"/>
        <end position="241"/>
    </location>
</feature>
<dbReference type="STRING" id="289377.HL41_05295"/>
<evidence type="ECO:0000313" key="18">
    <source>
        <dbReference type="Proteomes" id="UP000028481"/>
    </source>
</evidence>
<dbReference type="Proteomes" id="UP000028481">
    <property type="component" value="Chromosome"/>
</dbReference>
<evidence type="ECO:0000256" key="10">
    <source>
        <dbReference type="ARBA" id="ARBA00022884"/>
    </source>
</evidence>
<keyword evidence="8" id="KW-0067">ATP-binding</keyword>
<keyword evidence="7" id="KW-0692">RNA repair</keyword>
<dbReference type="InterPro" id="IPR006674">
    <property type="entry name" value="HD_domain"/>
</dbReference>
<evidence type="ECO:0000256" key="9">
    <source>
        <dbReference type="ARBA" id="ARBA00022842"/>
    </source>
</evidence>
<keyword evidence="5" id="KW-0479">Metal-binding</keyword>
<dbReference type="eggNOG" id="COG1418">
    <property type="taxonomic scope" value="Bacteria"/>
</dbReference>
<dbReference type="PaxDb" id="289377-HL41_05295"/>
<dbReference type="GO" id="GO:0042245">
    <property type="term" value="P:RNA repair"/>
    <property type="evidence" value="ECO:0007669"/>
    <property type="project" value="UniProtKB-KW"/>
</dbReference>
<dbReference type="RefSeq" id="WP_038062573.1">
    <property type="nucleotide sequence ID" value="NZ_CP008796.1"/>
</dbReference>
<dbReference type="PANTHER" id="PTHR47545:SF1">
    <property type="entry name" value="MULTIFUNCTIONAL CCA PROTEIN"/>
    <property type="match status" value="1"/>
</dbReference>
<evidence type="ECO:0000259" key="15">
    <source>
        <dbReference type="Pfam" id="PF12627"/>
    </source>
</evidence>
<organism evidence="17 18">
    <name type="scientific">Thermodesulfobacterium commune DSM 2178</name>
    <dbReference type="NCBI Taxonomy" id="289377"/>
    <lineage>
        <taxon>Bacteria</taxon>
        <taxon>Pseudomonadati</taxon>
        <taxon>Thermodesulfobacteriota</taxon>
        <taxon>Thermodesulfobacteria</taxon>
        <taxon>Thermodesulfobacteriales</taxon>
        <taxon>Thermodesulfobacteriaceae</taxon>
        <taxon>Thermodesulfobacterium</taxon>
    </lineage>
</organism>
<dbReference type="Pfam" id="PF13735">
    <property type="entry name" value="tRNA_NucTran2_2"/>
    <property type="match status" value="1"/>
</dbReference>
<evidence type="ECO:0000256" key="4">
    <source>
        <dbReference type="ARBA" id="ARBA00022695"/>
    </source>
</evidence>
<keyword evidence="10 11" id="KW-0694">RNA-binding</keyword>
<dbReference type="CDD" id="cd05398">
    <property type="entry name" value="NT_ClassII-CCAase"/>
    <property type="match status" value="1"/>
</dbReference>
<dbReference type="Pfam" id="PF01743">
    <property type="entry name" value="PolyA_pol"/>
    <property type="match status" value="1"/>
</dbReference>
<comment type="similarity">
    <text evidence="11">Belongs to the tRNA nucleotidyltransferase/poly(A) polymerase family.</text>
</comment>
<keyword evidence="4" id="KW-0548">Nucleotidyltransferase</keyword>
<feature type="coiled-coil region" evidence="12">
    <location>
        <begin position="418"/>
        <end position="480"/>
    </location>
</feature>
<proteinExistence type="inferred from homology"/>
<evidence type="ECO:0000256" key="6">
    <source>
        <dbReference type="ARBA" id="ARBA00022741"/>
    </source>
</evidence>
<evidence type="ECO:0000259" key="13">
    <source>
        <dbReference type="Pfam" id="PF01743"/>
    </source>
</evidence>
<dbReference type="OrthoDB" id="9805698at2"/>
<dbReference type="InterPro" id="IPR002646">
    <property type="entry name" value="PolA_pol_head_dom"/>
</dbReference>
<keyword evidence="3" id="KW-0819">tRNA processing</keyword>
<dbReference type="Pfam" id="PF01966">
    <property type="entry name" value="HD"/>
    <property type="match status" value="1"/>
</dbReference>
<evidence type="ECO:0008006" key="19">
    <source>
        <dbReference type="Google" id="ProtNLM"/>
    </source>
</evidence>
<feature type="domain" description="CCA-adding enzyme C-terminal" evidence="16">
    <location>
        <begin position="429"/>
        <end position="474"/>
    </location>
</feature>
<dbReference type="CDD" id="cd00077">
    <property type="entry name" value="HDc"/>
    <property type="match status" value="1"/>
</dbReference>
<sequence>MNVLTLSQEKIAEFLTLLAFSEEEKKRLISFLRKFSNRDDFFIVGGAVRDFFLGRKILDLDLCVKEGVEALAFFAKEYLGYNLVPLAPELGIYRVAKGENSLDFTLFRGKTLDEDLGARDFTFNAMAIPVSSLFSESLKVIDPFDGYSHLISGKIKIIGEVNVIEDPLRILRGYRFFAQGIGEIEEETREIFKLHKKELLFCAKERILQELSYILLSDRCYETFKLMDEDGILGELFPFFEKTKGVTQPSFHHLDVWGHLLESLKWAEKILQNPEDYLGLEKTEDFNKEEVVIPVKLASLFHDLGKAFTFGRNEERITFYGHEKVSAELFKESFEKYRLKKELLHKTYVLIKNHMRPFHLLNEKEKGNLTIRAKRHLLTDVPYWLELFVVSMADSYASQGPDKEPDYEERLKAFFFELKELKVEMENMSQKKRLITGQDLINLGLKPGPMFKEILQEIELLFLEKKIHNKEEALNLIKSKYLNL</sequence>
<dbReference type="Pfam" id="PF12627">
    <property type="entry name" value="PolyA_pol_RNAbd"/>
    <property type="match status" value="1"/>
</dbReference>